<accession>A0A0A7GIP5</accession>
<evidence type="ECO:0000256" key="1">
    <source>
        <dbReference type="ARBA" id="ARBA00008050"/>
    </source>
</evidence>
<dbReference type="InterPro" id="IPR011938">
    <property type="entry name" value="DNA_recomb/repair_RadA"/>
</dbReference>
<dbReference type="GO" id="GO:0006281">
    <property type="term" value="P:DNA repair"/>
    <property type="evidence" value="ECO:0007669"/>
    <property type="project" value="UniProtKB-UniRule"/>
</dbReference>
<evidence type="ECO:0000256" key="4">
    <source>
        <dbReference type="ARBA" id="ARBA00022763"/>
    </source>
</evidence>
<dbReference type="InterPro" id="IPR010995">
    <property type="entry name" value="DNA_repair_Rad51/TF_NusA_a-hlx"/>
</dbReference>
<dbReference type="AlphaFoldDB" id="A0A0A7GIP5"/>
<evidence type="ECO:0000256" key="5">
    <source>
        <dbReference type="ARBA" id="ARBA00022840"/>
    </source>
</evidence>
<evidence type="ECO:0000259" key="13">
    <source>
        <dbReference type="PROSITE" id="PS50163"/>
    </source>
</evidence>
<dbReference type="SMART" id="SM00382">
    <property type="entry name" value="AAA"/>
    <property type="match status" value="1"/>
</dbReference>
<sequence length="346" mass="37778">MAKKKEVNKENEKKEQMSQSSKNADEGSTVLDIEDLPFVGPATAEKLRDAGYYSIEAIAVASPSELSAAAEIGESTAMKIISAARKLANVGGFETGDVVYERRKKVGKITTGSNALNDLLGGGVETQAITELFGEFGSGKTQICHQLAVNVQLPREQGGLNGAVVVIDTEGTFRPERIIQMAEAKGLDPDKALKNIYVAQAYNSNHQMLLIDNAKELANKLKKDGINVRLLIVDSLTAHFRAEYVGRGTLADRQQKLNKHLHDLLRFGEVFNAAIVVTNQVMAKPDQFFGDPTKPVGGHIVAHTATFRIYLRKSKGELRVARLIDSPHLPESEAIFRVTERGIEDK</sequence>
<evidence type="ECO:0000313" key="14">
    <source>
        <dbReference type="EMBL" id="AIY90781.1"/>
    </source>
</evidence>
<feature type="region of interest" description="Disordered" evidence="11">
    <location>
        <begin position="1"/>
        <end position="28"/>
    </location>
</feature>
<evidence type="ECO:0000256" key="7">
    <source>
        <dbReference type="ARBA" id="ARBA00023172"/>
    </source>
</evidence>
<dbReference type="PIRSF" id="PIRSF005856">
    <property type="entry name" value="Rad51"/>
    <property type="match status" value="1"/>
</dbReference>
<dbReference type="SUPFAM" id="SSF52540">
    <property type="entry name" value="P-loop containing nucleoside triphosphate hydrolases"/>
    <property type="match status" value="1"/>
</dbReference>
<comment type="similarity">
    <text evidence="1 9 10">Belongs to the eukaryotic RecA-like protein family.</text>
</comment>
<dbReference type="InterPro" id="IPR013632">
    <property type="entry name" value="Rad51_C"/>
</dbReference>
<evidence type="ECO:0000256" key="8">
    <source>
        <dbReference type="ARBA" id="ARBA00025684"/>
    </source>
</evidence>
<evidence type="ECO:0000256" key="2">
    <source>
        <dbReference type="ARBA" id="ARBA00018144"/>
    </source>
</evidence>
<dbReference type="HOGENOM" id="CLU_041732_0_0_2"/>
<evidence type="ECO:0000256" key="3">
    <source>
        <dbReference type="ARBA" id="ARBA00022741"/>
    </source>
</evidence>
<keyword evidence="3 9" id="KW-0547">Nucleotide-binding</keyword>
<proteinExistence type="inferred from homology"/>
<dbReference type="Pfam" id="PF14520">
    <property type="entry name" value="HHH_5"/>
    <property type="match status" value="1"/>
</dbReference>
<name>A0A0A7GIP5_GEOAI</name>
<feature type="domain" description="RecA family profile 2" evidence="13">
    <location>
        <begin position="289"/>
        <end position="346"/>
    </location>
</feature>
<dbReference type="GO" id="GO:0005524">
    <property type="term" value="F:ATP binding"/>
    <property type="evidence" value="ECO:0007669"/>
    <property type="project" value="UniProtKB-UniRule"/>
</dbReference>
<dbReference type="NCBIfam" id="NF003301">
    <property type="entry name" value="PRK04301.1"/>
    <property type="match status" value="1"/>
</dbReference>
<dbReference type="PROSITE" id="PS50163">
    <property type="entry name" value="RECA_3"/>
    <property type="match status" value="1"/>
</dbReference>
<protein>
    <recommendedName>
        <fullName evidence="2 9">DNA repair and recombination protein RadA</fullName>
    </recommendedName>
</protein>
<gene>
    <name evidence="9" type="primary">radA</name>
    <name evidence="14" type="ORF">GACE_1752</name>
</gene>
<dbReference type="PANTHER" id="PTHR22942">
    <property type="entry name" value="RECA/RAD51/RADA DNA STRAND-PAIRING FAMILY MEMBER"/>
    <property type="match status" value="1"/>
</dbReference>
<dbReference type="Proteomes" id="UP000030624">
    <property type="component" value="Chromosome"/>
</dbReference>
<dbReference type="STRING" id="565033.GACE_1752"/>
<keyword evidence="4 9" id="KW-0227">DNA damage</keyword>
<dbReference type="InterPro" id="IPR003593">
    <property type="entry name" value="AAA+_ATPase"/>
</dbReference>
<dbReference type="FunFam" id="3.40.50.300:FF:002052">
    <property type="entry name" value="DNA repair protein RAD51 homolog"/>
    <property type="match status" value="1"/>
</dbReference>
<keyword evidence="7 9" id="KW-0233">DNA recombination</keyword>
<dbReference type="KEGG" id="gac:GACE_1752"/>
<evidence type="ECO:0000256" key="9">
    <source>
        <dbReference type="HAMAP-Rule" id="MF_00348"/>
    </source>
</evidence>
<dbReference type="SUPFAM" id="SSF47794">
    <property type="entry name" value="Rad51 N-terminal domain-like"/>
    <property type="match status" value="1"/>
</dbReference>
<feature type="domain" description="RecA family profile 1" evidence="12">
    <location>
        <begin position="105"/>
        <end position="281"/>
    </location>
</feature>
<dbReference type="InterPro" id="IPR020587">
    <property type="entry name" value="RecA_monomer-monomer_interface"/>
</dbReference>
<dbReference type="PROSITE" id="PS50162">
    <property type="entry name" value="RECA_2"/>
    <property type="match status" value="1"/>
</dbReference>
<dbReference type="PANTHER" id="PTHR22942:SF30">
    <property type="entry name" value="MEIOTIC RECOMBINATION PROTEIN DMC1_LIM15 HOMOLOG"/>
    <property type="match status" value="1"/>
</dbReference>
<dbReference type="CDD" id="cd19515">
    <property type="entry name" value="archRadA"/>
    <property type="match status" value="1"/>
</dbReference>
<dbReference type="Pfam" id="PF08423">
    <property type="entry name" value="Rad51"/>
    <property type="match status" value="1"/>
</dbReference>
<keyword evidence="5 9" id="KW-0067">ATP-binding</keyword>
<evidence type="ECO:0000259" key="12">
    <source>
        <dbReference type="PROSITE" id="PS50162"/>
    </source>
</evidence>
<dbReference type="Gene3D" id="1.10.150.20">
    <property type="entry name" value="5' to 3' exonuclease, C-terminal subdomain"/>
    <property type="match status" value="1"/>
</dbReference>
<feature type="binding site" evidence="9">
    <location>
        <begin position="134"/>
        <end position="141"/>
    </location>
    <ligand>
        <name>ATP</name>
        <dbReference type="ChEBI" id="CHEBI:30616"/>
    </ligand>
</feature>
<dbReference type="InterPro" id="IPR027417">
    <property type="entry name" value="P-loop_NTPase"/>
</dbReference>
<reference evidence="14 15" key="1">
    <citation type="journal article" date="2015" name="Appl. Environ. Microbiol.">
        <title>The Geoglobus acetivorans genome: Fe(III) reduction, acetate utilization, autotrophic growth, and degradation of aromatic compounds in a hyperthermophilic archaeon.</title>
        <authorList>
            <person name="Mardanov A.V."/>
            <person name="Slododkina G.B."/>
            <person name="Slobodkin A.I."/>
            <person name="Beletsky A.V."/>
            <person name="Gavrilov S.N."/>
            <person name="Kublanov I.V."/>
            <person name="Bonch-Osmolovskaya E.A."/>
            <person name="Skryabin K.G."/>
            <person name="Ravin N.V."/>
        </authorList>
    </citation>
    <scope>NUCLEOTIDE SEQUENCE [LARGE SCALE GENOMIC DNA]</scope>
    <source>
        <strain evidence="14 15">SBH6</strain>
    </source>
</reference>
<keyword evidence="6 9" id="KW-0238">DNA-binding</keyword>
<dbReference type="GO" id="GO:0006310">
    <property type="term" value="P:DNA recombination"/>
    <property type="evidence" value="ECO:0007669"/>
    <property type="project" value="UniProtKB-UniRule"/>
</dbReference>
<dbReference type="GO" id="GO:0140664">
    <property type="term" value="F:ATP-dependent DNA damage sensor activity"/>
    <property type="evidence" value="ECO:0007669"/>
    <property type="project" value="InterPro"/>
</dbReference>
<comment type="function">
    <text evidence="8 9 10">Involved in DNA repair and in homologous recombination. Binds and assemble on single-stranded DNA to form a nucleoprotein filament. Hydrolyzes ATP in a ssDNA-dependent manner and promotes DNA strand exchange between homologous DNA molecules.</text>
</comment>
<evidence type="ECO:0000256" key="10">
    <source>
        <dbReference type="PIRNR" id="PIRNR005856"/>
    </source>
</evidence>
<dbReference type="Gene3D" id="3.40.50.300">
    <property type="entry name" value="P-loop containing nucleotide triphosphate hydrolases"/>
    <property type="match status" value="1"/>
</dbReference>
<dbReference type="eggNOG" id="arCOG00415">
    <property type="taxonomic scope" value="Archaea"/>
</dbReference>
<evidence type="ECO:0000256" key="6">
    <source>
        <dbReference type="ARBA" id="ARBA00023125"/>
    </source>
</evidence>
<dbReference type="NCBIfam" id="TIGR02236">
    <property type="entry name" value="recomb_radA"/>
    <property type="match status" value="1"/>
</dbReference>
<organism evidence="14 15">
    <name type="scientific">Geoglobus acetivorans</name>
    <dbReference type="NCBI Taxonomy" id="565033"/>
    <lineage>
        <taxon>Archaea</taxon>
        <taxon>Methanobacteriati</taxon>
        <taxon>Methanobacteriota</taxon>
        <taxon>Archaeoglobi</taxon>
        <taxon>Archaeoglobales</taxon>
        <taxon>Archaeoglobaceae</taxon>
        <taxon>Geoglobus</taxon>
    </lineage>
</organism>
<dbReference type="InterPro" id="IPR020588">
    <property type="entry name" value="RecA_ATP-bd"/>
</dbReference>
<dbReference type="HAMAP" id="MF_00348">
    <property type="entry name" value="RadA_arch"/>
    <property type="match status" value="1"/>
</dbReference>
<dbReference type="GO" id="GO:0003684">
    <property type="term" value="F:damaged DNA binding"/>
    <property type="evidence" value="ECO:0007669"/>
    <property type="project" value="UniProtKB-UniRule"/>
</dbReference>
<dbReference type="EMBL" id="CP009552">
    <property type="protein sequence ID" value="AIY90781.1"/>
    <property type="molecule type" value="Genomic_DNA"/>
</dbReference>
<evidence type="ECO:0000256" key="11">
    <source>
        <dbReference type="SAM" id="MobiDB-lite"/>
    </source>
</evidence>
<dbReference type="InterPro" id="IPR016467">
    <property type="entry name" value="DNA_recomb/repair_RecA-like"/>
</dbReference>
<feature type="compositionally biased region" description="Basic and acidic residues" evidence="11">
    <location>
        <begin position="1"/>
        <end position="16"/>
    </location>
</feature>
<evidence type="ECO:0000313" key="15">
    <source>
        <dbReference type="Proteomes" id="UP000030624"/>
    </source>
</evidence>